<protein>
    <submittedName>
        <fullName evidence="2">Uncharacterized protein</fullName>
    </submittedName>
</protein>
<evidence type="ECO:0000313" key="3">
    <source>
        <dbReference type="Proteomes" id="UP000543579"/>
    </source>
</evidence>
<sequence>MAPPIAFSAARTALRLPMIEKRHPPEETHRHGVSARRSRFSPDRPARNGIHWKKRIVEAFPPADRVSRDPTLQIALLAAGPDRVLAGRLKRPRATKNPGCRGIRGSKTGR</sequence>
<comment type="caution">
    <text evidence="2">The sequence shown here is derived from an EMBL/GenBank/DDBJ whole genome shotgun (WGS) entry which is preliminary data.</text>
</comment>
<feature type="region of interest" description="Disordered" evidence="1">
    <location>
        <begin position="87"/>
        <end position="110"/>
    </location>
</feature>
<name>A0A7W5GDG3_9MICO</name>
<feature type="compositionally biased region" description="Basic and acidic residues" evidence="1">
    <location>
        <begin position="20"/>
        <end position="30"/>
    </location>
</feature>
<feature type="region of interest" description="Disordered" evidence="1">
    <location>
        <begin position="20"/>
        <end position="47"/>
    </location>
</feature>
<dbReference type="Proteomes" id="UP000543579">
    <property type="component" value="Unassembled WGS sequence"/>
</dbReference>
<gene>
    <name evidence="2" type="ORF">FHS07_000098</name>
</gene>
<accession>A0A7W5GDG3</accession>
<proteinExistence type="predicted"/>
<dbReference type="RefSeq" id="WP_183417972.1">
    <property type="nucleotide sequence ID" value="NZ_JACHXY010000001.1"/>
</dbReference>
<organism evidence="2 3">
    <name type="scientific">Microbacterium proteolyticum</name>
    <dbReference type="NCBI Taxonomy" id="1572644"/>
    <lineage>
        <taxon>Bacteria</taxon>
        <taxon>Bacillati</taxon>
        <taxon>Actinomycetota</taxon>
        <taxon>Actinomycetes</taxon>
        <taxon>Micrococcales</taxon>
        <taxon>Microbacteriaceae</taxon>
        <taxon>Microbacterium</taxon>
    </lineage>
</organism>
<evidence type="ECO:0000313" key="2">
    <source>
        <dbReference type="EMBL" id="MBB3156414.1"/>
    </source>
</evidence>
<reference evidence="2 3" key="1">
    <citation type="submission" date="2020-08" db="EMBL/GenBank/DDBJ databases">
        <title>Genomic Encyclopedia of Type Strains, Phase III (KMG-III): the genomes of soil and plant-associated and newly described type strains.</title>
        <authorList>
            <person name="Whitman W."/>
        </authorList>
    </citation>
    <scope>NUCLEOTIDE SEQUENCE [LARGE SCALE GENOMIC DNA]</scope>
    <source>
        <strain evidence="2 3">CECT 8356</strain>
    </source>
</reference>
<evidence type="ECO:0000256" key="1">
    <source>
        <dbReference type="SAM" id="MobiDB-lite"/>
    </source>
</evidence>
<dbReference type="AlphaFoldDB" id="A0A7W5GDG3"/>
<dbReference type="EMBL" id="JACHXY010000001">
    <property type="protein sequence ID" value="MBB3156414.1"/>
    <property type="molecule type" value="Genomic_DNA"/>
</dbReference>